<protein>
    <submittedName>
        <fullName evidence="3">Peptidase propeptide and YPEB domain-containing protein</fullName>
    </submittedName>
</protein>
<keyword evidence="4" id="KW-1185">Reference proteome</keyword>
<feature type="domain" description="PepSY" evidence="2">
    <location>
        <begin position="206"/>
        <end position="262"/>
    </location>
</feature>
<proteinExistence type="predicted"/>
<dbReference type="OrthoDB" id="2476750at2"/>
<gene>
    <name evidence="3" type="ORF">SAMN05428946_1095</name>
</gene>
<evidence type="ECO:0000256" key="1">
    <source>
        <dbReference type="SAM" id="MobiDB-lite"/>
    </source>
</evidence>
<reference evidence="4" key="1">
    <citation type="submission" date="2017-01" db="EMBL/GenBank/DDBJ databases">
        <authorList>
            <person name="Varghese N."/>
            <person name="Submissions S."/>
        </authorList>
    </citation>
    <scope>NUCLEOTIDE SEQUENCE [LARGE SCALE GENOMIC DNA]</scope>
    <source>
        <strain evidence="4">MNA4</strain>
    </source>
</reference>
<organism evidence="3 4">
    <name type="scientific">Edaphobacillus lindanitolerans</name>
    <dbReference type="NCBI Taxonomy" id="550447"/>
    <lineage>
        <taxon>Bacteria</taxon>
        <taxon>Bacillati</taxon>
        <taxon>Bacillota</taxon>
        <taxon>Bacilli</taxon>
        <taxon>Bacillales</taxon>
        <taxon>Bacillaceae</taxon>
        <taxon>Edaphobacillus</taxon>
    </lineage>
</organism>
<dbReference type="STRING" id="550447.SAMN05428946_1095"/>
<evidence type="ECO:0000259" key="2">
    <source>
        <dbReference type="Pfam" id="PF03413"/>
    </source>
</evidence>
<sequence length="267" mass="28847">MTKPKWLLPAAFTAAAVIIAIVAVLAFRNGGEALAAEDIEKKLKDMYGAEVTDIRDDGNVYRVTLERRDGEFLAVVDSDGGAVISLEKTASPELIPEKEIKEKLTERYSAEPTGLALKDGMYYAKVEKDTHFTDVQVDALTGEIKEKVTEKTPAGQEETPEDRTVAGKPAANNGTGAGQGENNNGNRNTAGRGDNQDSPPPARTVRITENEAAAIALKEVSGELDDVDYEESDDGGYYIVEIEAGDMDAEVQIHAITRKVMSVVWDD</sequence>
<evidence type="ECO:0000313" key="4">
    <source>
        <dbReference type="Proteomes" id="UP000187550"/>
    </source>
</evidence>
<feature type="compositionally biased region" description="Low complexity" evidence="1">
    <location>
        <begin position="170"/>
        <end position="193"/>
    </location>
</feature>
<dbReference type="Gene3D" id="3.10.450.40">
    <property type="match status" value="1"/>
</dbReference>
<dbReference type="Pfam" id="PF03413">
    <property type="entry name" value="PepSY"/>
    <property type="match status" value="1"/>
</dbReference>
<dbReference type="RefSeq" id="WP_076757304.1">
    <property type="nucleotide sequence ID" value="NZ_FTPL01000001.1"/>
</dbReference>
<evidence type="ECO:0000313" key="3">
    <source>
        <dbReference type="EMBL" id="SIT74644.1"/>
    </source>
</evidence>
<dbReference type="Proteomes" id="UP000187550">
    <property type="component" value="Unassembled WGS sequence"/>
</dbReference>
<feature type="region of interest" description="Disordered" evidence="1">
    <location>
        <begin position="144"/>
        <end position="203"/>
    </location>
</feature>
<dbReference type="EMBL" id="FTPL01000001">
    <property type="protein sequence ID" value="SIT74644.1"/>
    <property type="molecule type" value="Genomic_DNA"/>
</dbReference>
<dbReference type="AlphaFoldDB" id="A0A1U7PLB1"/>
<dbReference type="InterPro" id="IPR025711">
    <property type="entry name" value="PepSY"/>
</dbReference>
<accession>A0A1U7PLB1</accession>
<name>A0A1U7PLB1_9BACI</name>